<proteinExistence type="inferred from homology"/>
<dbReference type="InterPro" id="IPR006059">
    <property type="entry name" value="SBP"/>
</dbReference>
<protein>
    <submittedName>
        <fullName evidence="5">Extracellular solute-binding protein family 1</fullName>
    </submittedName>
</protein>
<dbReference type="Gene3D" id="3.40.190.10">
    <property type="entry name" value="Periplasmic binding protein-like II"/>
    <property type="match status" value="1"/>
</dbReference>
<dbReference type="RefSeq" id="WP_012996027.1">
    <property type="nucleotide sequence ID" value="NC_013921.1"/>
</dbReference>
<dbReference type="GO" id="GO:0055052">
    <property type="term" value="C:ATP-binding cassette (ABC) transporter complex, substrate-binding subunit-containing"/>
    <property type="evidence" value="ECO:0007669"/>
    <property type="project" value="TreeGrafter"/>
</dbReference>
<reference evidence="5" key="1">
    <citation type="submission" date="2010-02" db="EMBL/GenBank/DDBJ databases">
        <title>Complete sequence of Thermoanaerobacter italicus Ab9.</title>
        <authorList>
            <consortium name="US DOE Joint Genome Institute"/>
            <person name="Lucas S."/>
            <person name="Copeland A."/>
            <person name="Lapidus A."/>
            <person name="Cheng J.-F."/>
            <person name="Bruce D."/>
            <person name="Goodwin L."/>
            <person name="Pitluck S."/>
            <person name="Chertkov O."/>
            <person name="Detter J.C."/>
            <person name="Han C."/>
            <person name="Tapia R."/>
            <person name="Land M."/>
            <person name="Hauser L."/>
            <person name="Kyrpides N."/>
            <person name="Mikhailova N."/>
            <person name="Hemme C.L."/>
            <person name="Woyke T."/>
        </authorList>
    </citation>
    <scope>NUCLEOTIDE SEQUENCE [LARGE SCALE GENOMIC DNA]</scope>
    <source>
        <strain evidence="5">Ab9</strain>
    </source>
</reference>
<dbReference type="CDD" id="cd13585">
    <property type="entry name" value="PBP2_TMBP_like"/>
    <property type="match status" value="1"/>
</dbReference>
<sequence>MKKGKLFTIISMLLVLIMILTACGGSNTTDSKDEAGEIKLKMWVHVTDETDEGKVYLKRVQDFNEANKGKIKVDIEFIPRGGGGSGYEDKINTALTTGQLPDIITLDGPNTAAYADAGIIVPIDKYIPKEVKDDYVDSIIQQGTYNGKLYSLGIMESTVALFYNKAIFKELGIKPGTVDNPWTWDDLYNAAKKITKSKGYPALDMALNWTGEWKIYAYAPFVWSNGGDVISADGLHADGIFNSKENVEALSFIQKLVKEGLVSATPEDKSFHIGKSAMLLNGAWTIPDLEKNYKDLDWDVMPYPVSPKTKELHVPTGSWAFAVTSNAKNVEAAAKVVEWMTNKESNIAIHNAIGMLPSRKSAIKEIDDFKKEGPYKVLMDQVLKGGHPRPRSVIYPIISRSFEEAIEAIIYGEDVQKTLTNKMEQIEREAKRYRK</sequence>
<evidence type="ECO:0000256" key="2">
    <source>
        <dbReference type="ARBA" id="ARBA00022448"/>
    </source>
</evidence>
<gene>
    <name evidence="5" type="ordered locus">Thit_2111</name>
</gene>
<dbReference type="PROSITE" id="PS51257">
    <property type="entry name" value="PROKAR_LIPOPROTEIN"/>
    <property type="match status" value="1"/>
</dbReference>
<dbReference type="SUPFAM" id="SSF53850">
    <property type="entry name" value="Periplasmic binding protein-like II"/>
    <property type="match status" value="1"/>
</dbReference>
<dbReference type="GO" id="GO:1901982">
    <property type="term" value="F:maltose binding"/>
    <property type="evidence" value="ECO:0007669"/>
    <property type="project" value="TreeGrafter"/>
</dbReference>
<evidence type="ECO:0000313" key="5">
    <source>
        <dbReference type="EMBL" id="ADD03334.1"/>
    </source>
</evidence>
<dbReference type="PANTHER" id="PTHR30061:SF50">
    <property type="entry name" value="MALTOSE_MALTODEXTRIN-BINDING PERIPLASMIC PROTEIN"/>
    <property type="match status" value="1"/>
</dbReference>
<feature type="signal peptide" evidence="4">
    <location>
        <begin position="1"/>
        <end position="24"/>
    </location>
</feature>
<dbReference type="OrthoDB" id="383937at2"/>
<evidence type="ECO:0000256" key="3">
    <source>
        <dbReference type="ARBA" id="ARBA00022729"/>
    </source>
</evidence>
<evidence type="ECO:0000256" key="1">
    <source>
        <dbReference type="ARBA" id="ARBA00008520"/>
    </source>
</evidence>
<dbReference type="AlphaFoldDB" id="D3T5G1"/>
<keyword evidence="6" id="KW-1185">Reference proteome</keyword>
<accession>D3T5G1</accession>
<dbReference type="PANTHER" id="PTHR30061">
    <property type="entry name" value="MALTOSE-BINDING PERIPLASMIC PROTEIN"/>
    <property type="match status" value="1"/>
</dbReference>
<comment type="similarity">
    <text evidence="1">Belongs to the bacterial solute-binding protein 1 family.</text>
</comment>
<name>D3T5G1_THEIA</name>
<feature type="chain" id="PRO_5005670639" evidence="4">
    <location>
        <begin position="25"/>
        <end position="435"/>
    </location>
</feature>
<evidence type="ECO:0000256" key="4">
    <source>
        <dbReference type="SAM" id="SignalP"/>
    </source>
</evidence>
<organism evidence="5 6">
    <name type="scientific">Thermoanaerobacter italicus (strain DSM 9252 / Ab9)</name>
    <dbReference type="NCBI Taxonomy" id="580331"/>
    <lineage>
        <taxon>Bacteria</taxon>
        <taxon>Bacillati</taxon>
        <taxon>Bacillota</taxon>
        <taxon>Clostridia</taxon>
        <taxon>Thermoanaerobacterales</taxon>
        <taxon>Thermoanaerobacteraceae</taxon>
        <taxon>Thermoanaerobacter</taxon>
    </lineage>
</organism>
<keyword evidence="3 4" id="KW-0732">Signal</keyword>
<dbReference type="Proteomes" id="UP000001552">
    <property type="component" value="Chromosome"/>
</dbReference>
<dbReference type="HOGENOM" id="CLU_031285_10_4_9"/>
<keyword evidence="2" id="KW-0813">Transport</keyword>
<dbReference type="EMBL" id="CP001936">
    <property type="protein sequence ID" value="ADD03334.1"/>
    <property type="molecule type" value="Genomic_DNA"/>
</dbReference>
<dbReference type="eggNOG" id="COG1653">
    <property type="taxonomic scope" value="Bacteria"/>
</dbReference>
<dbReference type="KEGG" id="tit:Thit_2111"/>
<dbReference type="GO" id="GO:0015768">
    <property type="term" value="P:maltose transport"/>
    <property type="evidence" value="ECO:0007669"/>
    <property type="project" value="TreeGrafter"/>
</dbReference>
<evidence type="ECO:0000313" key="6">
    <source>
        <dbReference type="Proteomes" id="UP000001552"/>
    </source>
</evidence>
<dbReference type="Pfam" id="PF01547">
    <property type="entry name" value="SBP_bac_1"/>
    <property type="match status" value="1"/>
</dbReference>
<dbReference type="GO" id="GO:0042956">
    <property type="term" value="P:maltodextrin transmembrane transport"/>
    <property type="evidence" value="ECO:0007669"/>
    <property type="project" value="TreeGrafter"/>
</dbReference>